<feature type="compositionally biased region" description="Polar residues" evidence="1">
    <location>
        <begin position="7"/>
        <end position="16"/>
    </location>
</feature>
<keyword evidence="4" id="KW-1185">Reference proteome</keyword>
<dbReference type="Proteomes" id="UP001058974">
    <property type="component" value="Chromosome 3"/>
</dbReference>
<feature type="domain" description="Arabidopsis retrotransposon Orf1 C-terminal" evidence="2">
    <location>
        <begin position="54"/>
        <end position="150"/>
    </location>
</feature>
<reference evidence="3 4" key="1">
    <citation type="journal article" date="2022" name="Nat. Genet.">
        <title>Improved pea reference genome and pan-genome highlight genomic features and evolutionary characteristics.</title>
        <authorList>
            <person name="Yang T."/>
            <person name="Liu R."/>
            <person name="Luo Y."/>
            <person name="Hu S."/>
            <person name="Wang D."/>
            <person name="Wang C."/>
            <person name="Pandey M.K."/>
            <person name="Ge S."/>
            <person name="Xu Q."/>
            <person name="Li N."/>
            <person name="Li G."/>
            <person name="Huang Y."/>
            <person name="Saxena R.K."/>
            <person name="Ji Y."/>
            <person name="Li M."/>
            <person name="Yan X."/>
            <person name="He Y."/>
            <person name="Liu Y."/>
            <person name="Wang X."/>
            <person name="Xiang C."/>
            <person name="Varshney R.K."/>
            <person name="Ding H."/>
            <person name="Gao S."/>
            <person name="Zong X."/>
        </authorList>
    </citation>
    <scope>NUCLEOTIDE SEQUENCE [LARGE SCALE GENOMIC DNA]</scope>
    <source>
        <strain evidence="3 4">cv. Zhongwan 6</strain>
    </source>
</reference>
<protein>
    <recommendedName>
        <fullName evidence="2">Arabidopsis retrotransposon Orf1 C-terminal domain-containing protein</fullName>
    </recommendedName>
</protein>
<dbReference type="InterPro" id="IPR004312">
    <property type="entry name" value="ATHILA_Orf1_C"/>
</dbReference>
<sequence>MPPKRSAQGNKVAVTSRTRKRNTRSLNPHNIVFKDDDQAKRYSKKWLSDVRYYFGTLKFRVFNQYHEFSIEDLGSILRLPIYWAKDVPDEFPVKQFWSDITGNPSYDSTISKPSGIQNPYFRYAQKGFSYTLFGKGNSTGVASQRELFFLYAIANNELVNATCHTPILSR</sequence>
<accession>A0A9D4XT05</accession>
<proteinExistence type="predicted"/>
<dbReference type="AlphaFoldDB" id="A0A9D4XT05"/>
<evidence type="ECO:0000259" key="2">
    <source>
        <dbReference type="Pfam" id="PF03078"/>
    </source>
</evidence>
<feature type="region of interest" description="Disordered" evidence="1">
    <location>
        <begin position="1"/>
        <end position="21"/>
    </location>
</feature>
<gene>
    <name evidence="3" type="ORF">KIW84_031409</name>
</gene>
<organism evidence="3 4">
    <name type="scientific">Pisum sativum</name>
    <name type="common">Garden pea</name>
    <name type="synonym">Lathyrus oleraceus</name>
    <dbReference type="NCBI Taxonomy" id="3888"/>
    <lineage>
        <taxon>Eukaryota</taxon>
        <taxon>Viridiplantae</taxon>
        <taxon>Streptophyta</taxon>
        <taxon>Embryophyta</taxon>
        <taxon>Tracheophyta</taxon>
        <taxon>Spermatophyta</taxon>
        <taxon>Magnoliopsida</taxon>
        <taxon>eudicotyledons</taxon>
        <taxon>Gunneridae</taxon>
        <taxon>Pentapetalae</taxon>
        <taxon>rosids</taxon>
        <taxon>fabids</taxon>
        <taxon>Fabales</taxon>
        <taxon>Fabaceae</taxon>
        <taxon>Papilionoideae</taxon>
        <taxon>50 kb inversion clade</taxon>
        <taxon>NPAAA clade</taxon>
        <taxon>Hologalegina</taxon>
        <taxon>IRL clade</taxon>
        <taxon>Fabeae</taxon>
        <taxon>Lathyrus</taxon>
    </lineage>
</organism>
<dbReference type="Gramene" id="Psat03G0140900-T1">
    <property type="protein sequence ID" value="KAI5425584.1"/>
    <property type="gene ID" value="KIW84_031409"/>
</dbReference>
<dbReference type="EMBL" id="JAMSHJ010000003">
    <property type="protein sequence ID" value="KAI5425584.1"/>
    <property type="molecule type" value="Genomic_DNA"/>
</dbReference>
<comment type="caution">
    <text evidence="3">The sequence shown here is derived from an EMBL/GenBank/DDBJ whole genome shotgun (WGS) entry which is preliminary data.</text>
</comment>
<dbReference type="Pfam" id="PF03078">
    <property type="entry name" value="ATHILA"/>
    <property type="match status" value="1"/>
</dbReference>
<name>A0A9D4XT05_PEA</name>
<evidence type="ECO:0000256" key="1">
    <source>
        <dbReference type="SAM" id="MobiDB-lite"/>
    </source>
</evidence>
<evidence type="ECO:0000313" key="4">
    <source>
        <dbReference type="Proteomes" id="UP001058974"/>
    </source>
</evidence>
<evidence type="ECO:0000313" key="3">
    <source>
        <dbReference type="EMBL" id="KAI5425584.1"/>
    </source>
</evidence>